<dbReference type="EMBL" id="NNAY01002041">
    <property type="protein sequence ID" value="OXU22246.1"/>
    <property type="molecule type" value="Genomic_DNA"/>
</dbReference>
<sequence length="137" mass="16259">MGVFECYGIIKFMLVFVNLVFWNKNHDFENWVLDVKENKNAIEIFGHRINPNHLSLRNKLKKLMVRVLYFIVMIELNLIDSIPTEFLNSLTPNGLPPHKLILKRETSRNKLFFSKESICEQDEDLLKDKKKLRKPNT</sequence>
<name>A0A232EV63_9HYME</name>
<proteinExistence type="predicted"/>
<gene>
    <name evidence="1" type="ORF">TSAR_004416</name>
</gene>
<dbReference type="AlphaFoldDB" id="A0A232EV63"/>
<reference evidence="1 2" key="1">
    <citation type="journal article" date="2017" name="Curr. Biol.">
        <title>The Evolution of Venom by Co-option of Single-Copy Genes.</title>
        <authorList>
            <person name="Martinson E.O."/>
            <person name="Mrinalini"/>
            <person name="Kelkar Y.D."/>
            <person name="Chang C.H."/>
            <person name="Werren J.H."/>
        </authorList>
    </citation>
    <scope>NUCLEOTIDE SEQUENCE [LARGE SCALE GENOMIC DNA]</scope>
    <source>
        <strain evidence="1 2">Alberta</strain>
        <tissue evidence="1">Whole body</tissue>
    </source>
</reference>
<evidence type="ECO:0000313" key="1">
    <source>
        <dbReference type="EMBL" id="OXU22246.1"/>
    </source>
</evidence>
<accession>A0A232EV63</accession>
<comment type="caution">
    <text evidence="1">The sequence shown here is derived from an EMBL/GenBank/DDBJ whole genome shotgun (WGS) entry which is preliminary data.</text>
</comment>
<evidence type="ECO:0000313" key="2">
    <source>
        <dbReference type="Proteomes" id="UP000215335"/>
    </source>
</evidence>
<protein>
    <recommendedName>
        <fullName evidence="3">ATP-dependent DNA helicase</fullName>
    </recommendedName>
</protein>
<organism evidence="1 2">
    <name type="scientific">Trichomalopsis sarcophagae</name>
    <dbReference type="NCBI Taxonomy" id="543379"/>
    <lineage>
        <taxon>Eukaryota</taxon>
        <taxon>Metazoa</taxon>
        <taxon>Ecdysozoa</taxon>
        <taxon>Arthropoda</taxon>
        <taxon>Hexapoda</taxon>
        <taxon>Insecta</taxon>
        <taxon>Pterygota</taxon>
        <taxon>Neoptera</taxon>
        <taxon>Endopterygota</taxon>
        <taxon>Hymenoptera</taxon>
        <taxon>Apocrita</taxon>
        <taxon>Proctotrupomorpha</taxon>
        <taxon>Chalcidoidea</taxon>
        <taxon>Pteromalidae</taxon>
        <taxon>Pteromalinae</taxon>
        <taxon>Trichomalopsis</taxon>
    </lineage>
</organism>
<dbReference type="Proteomes" id="UP000215335">
    <property type="component" value="Unassembled WGS sequence"/>
</dbReference>
<evidence type="ECO:0008006" key="3">
    <source>
        <dbReference type="Google" id="ProtNLM"/>
    </source>
</evidence>
<dbReference type="OrthoDB" id="10053386at2759"/>
<keyword evidence="2" id="KW-1185">Reference proteome</keyword>